<dbReference type="AlphaFoldDB" id="A0A2M4D9L0"/>
<protein>
    <submittedName>
        <fullName evidence="1">Uncharacterized protein</fullName>
    </submittedName>
</protein>
<sequence length="97" mass="10604">MMMCTIHCASEAVLSAFPCFSALFLFVIGGAAGMTICYDACSIDVITRDGHQSQIFATIKRKLRSFLVRGDVYVSTFLIFPNVACIISFSCCPLCDK</sequence>
<proteinExistence type="predicted"/>
<name>A0A2M4D9L0_ANODA</name>
<dbReference type="EMBL" id="GGFL01010061">
    <property type="protein sequence ID" value="MBW74239.1"/>
    <property type="molecule type" value="Transcribed_RNA"/>
</dbReference>
<organism evidence="1">
    <name type="scientific">Anopheles darlingi</name>
    <name type="common">Mosquito</name>
    <dbReference type="NCBI Taxonomy" id="43151"/>
    <lineage>
        <taxon>Eukaryota</taxon>
        <taxon>Metazoa</taxon>
        <taxon>Ecdysozoa</taxon>
        <taxon>Arthropoda</taxon>
        <taxon>Hexapoda</taxon>
        <taxon>Insecta</taxon>
        <taxon>Pterygota</taxon>
        <taxon>Neoptera</taxon>
        <taxon>Endopterygota</taxon>
        <taxon>Diptera</taxon>
        <taxon>Nematocera</taxon>
        <taxon>Culicoidea</taxon>
        <taxon>Culicidae</taxon>
        <taxon>Anophelinae</taxon>
        <taxon>Anopheles</taxon>
    </lineage>
</organism>
<evidence type="ECO:0000313" key="1">
    <source>
        <dbReference type="EMBL" id="MBW74239.1"/>
    </source>
</evidence>
<accession>A0A2M4D9L0</accession>
<reference evidence="1" key="1">
    <citation type="submission" date="2018-01" db="EMBL/GenBank/DDBJ databases">
        <title>An insight into the sialome of Amazonian anophelines.</title>
        <authorList>
            <person name="Ribeiro J.M."/>
            <person name="Scarpassa V."/>
            <person name="Calvo E."/>
        </authorList>
    </citation>
    <scope>NUCLEOTIDE SEQUENCE</scope>
</reference>